<gene>
    <name evidence="1" type="ORF">MKW98_030866</name>
</gene>
<name>A0AAD4TBS9_9MAGN</name>
<evidence type="ECO:0000313" key="2">
    <source>
        <dbReference type="Proteomes" id="UP001202328"/>
    </source>
</evidence>
<dbReference type="EMBL" id="JAJJMB010003518">
    <property type="protein sequence ID" value="KAI3947280.1"/>
    <property type="molecule type" value="Genomic_DNA"/>
</dbReference>
<evidence type="ECO:0000313" key="1">
    <source>
        <dbReference type="EMBL" id="KAI3947280.1"/>
    </source>
</evidence>
<sequence>MAILCSSFPSFLPRHQFPVHNRPPTLTVESFIGNVYGFIYRKLGVESQDVDWPTVQDPLAIYHRVVLQHQTVQEECLLNYPALFLWKKVQLELSFVNFSFTI</sequence>
<organism evidence="1 2">
    <name type="scientific">Papaver atlanticum</name>
    <dbReference type="NCBI Taxonomy" id="357466"/>
    <lineage>
        <taxon>Eukaryota</taxon>
        <taxon>Viridiplantae</taxon>
        <taxon>Streptophyta</taxon>
        <taxon>Embryophyta</taxon>
        <taxon>Tracheophyta</taxon>
        <taxon>Spermatophyta</taxon>
        <taxon>Magnoliopsida</taxon>
        <taxon>Ranunculales</taxon>
        <taxon>Papaveraceae</taxon>
        <taxon>Papaveroideae</taxon>
        <taxon>Papaver</taxon>
    </lineage>
</organism>
<keyword evidence="2" id="KW-1185">Reference proteome</keyword>
<feature type="non-terminal residue" evidence="1">
    <location>
        <position position="102"/>
    </location>
</feature>
<proteinExistence type="predicted"/>
<comment type="caution">
    <text evidence="1">The sequence shown here is derived from an EMBL/GenBank/DDBJ whole genome shotgun (WGS) entry which is preliminary data.</text>
</comment>
<dbReference type="Proteomes" id="UP001202328">
    <property type="component" value="Unassembled WGS sequence"/>
</dbReference>
<protein>
    <submittedName>
        <fullName evidence="1">Uncharacterized protein</fullName>
    </submittedName>
</protein>
<reference evidence="1" key="1">
    <citation type="submission" date="2022-04" db="EMBL/GenBank/DDBJ databases">
        <title>A functionally conserved STORR gene fusion in Papaver species that diverged 16.8 million years ago.</title>
        <authorList>
            <person name="Catania T."/>
        </authorList>
    </citation>
    <scope>NUCLEOTIDE SEQUENCE</scope>
    <source>
        <strain evidence="1">S-188037</strain>
    </source>
</reference>
<dbReference type="AlphaFoldDB" id="A0AAD4TBS9"/>
<accession>A0AAD4TBS9</accession>